<dbReference type="Gene3D" id="3.40.50.300">
    <property type="entry name" value="P-loop containing nucleotide triphosphate hydrolases"/>
    <property type="match status" value="1"/>
</dbReference>
<dbReference type="GO" id="GO:0043190">
    <property type="term" value="C:ATP-binding cassette (ABC) transporter complex"/>
    <property type="evidence" value="ECO:0007669"/>
    <property type="project" value="InterPro"/>
</dbReference>
<dbReference type="RefSeq" id="WP_089322249.1">
    <property type="nucleotide sequence ID" value="NZ_FZOB01000001.1"/>
</dbReference>
<dbReference type="PROSITE" id="PS50893">
    <property type="entry name" value="ABC_TRANSPORTER_2"/>
    <property type="match status" value="1"/>
</dbReference>
<reference evidence="17" key="1">
    <citation type="submission" date="2017-06" db="EMBL/GenBank/DDBJ databases">
        <authorList>
            <person name="Varghese N."/>
            <person name="Submissions S."/>
        </authorList>
    </citation>
    <scope>NUCLEOTIDE SEQUENCE [LARGE SCALE GENOMIC DNA]</scope>
    <source>
        <strain evidence="17">DSM 15668</strain>
    </source>
</reference>
<dbReference type="OrthoDB" id="9805514at2"/>
<sequence>MNTSDLNVLSAVNLKKVYGSRTVVENVSLKVKEGEVVGLLGPNGAGKTTTFYCIIGLVKPEDGKVFIGEEEITNDPTYIRARKGLSYLPQEASIFRKLTVEENLIAVMEMHNYPKREIEKTTETLLEEFGIKHLRKNRADTLSGGERRRLEIARALTIKPKFLLLDEPFAGVDPIAVADIQNLIKELKKRDIGILITDHNVRETLRIIDRAYIISHGKVLAEGTPEEIISSEKVKKVYLGEHFVL</sequence>
<accession>A0A238XT63</accession>
<comment type="function">
    <text evidence="13">Part of the ABC transporter complex LptBFG involved in the translocation of lipopolysaccharide (LPS) from the inner membrane to the outer membrane. Probably responsible for energy coupling to the transport system.</text>
</comment>
<dbReference type="SMART" id="SM00382">
    <property type="entry name" value="AAA"/>
    <property type="match status" value="1"/>
</dbReference>
<evidence type="ECO:0000313" key="17">
    <source>
        <dbReference type="Proteomes" id="UP000198405"/>
    </source>
</evidence>
<evidence type="ECO:0000256" key="8">
    <source>
        <dbReference type="ARBA" id="ARBA00022519"/>
    </source>
</evidence>
<evidence type="ECO:0000256" key="2">
    <source>
        <dbReference type="ARBA" id="ARBA00004515"/>
    </source>
</evidence>
<proteinExistence type="inferred from homology"/>
<evidence type="ECO:0000256" key="9">
    <source>
        <dbReference type="ARBA" id="ARBA00022741"/>
    </source>
</evidence>
<dbReference type="InterPro" id="IPR030921">
    <property type="entry name" value="LPS_export_LptB"/>
</dbReference>
<name>A0A238XT63_9BACT</name>
<dbReference type="Proteomes" id="UP000198405">
    <property type="component" value="Unassembled WGS sequence"/>
</dbReference>
<evidence type="ECO:0000256" key="6">
    <source>
        <dbReference type="ARBA" id="ARBA00022475"/>
    </source>
</evidence>
<dbReference type="SUPFAM" id="SSF52540">
    <property type="entry name" value="P-loop containing nucleoside triphosphate hydrolases"/>
    <property type="match status" value="1"/>
</dbReference>
<dbReference type="CDD" id="cd03218">
    <property type="entry name" value="ABC_YhbG"/>
    <property type="match status" value="1"/>
</dbReference>
<dbReference type="PROSITE" id="PS00211">
    <property type="entry name" value="ABC_TRANSPORTER_1"/>
    <property type="match status" value="1"/>
</dbReference>
<evidence type="ECO:0000256" key="3">
    <source>
        <dbReference type="ARBA" id="ARBA00010865"/>
    </source>
</evidence>
<evidence type="ECO:0000256" key="5">
    <source>
        <dbReference type="ARBA" id="ARBA00022448"/>
    </source>
</evidence>
<dbReference type="PANTHER" id="PTHR45772">
    <property type="entry name" value="CONSERVED COMPONENT OF ABC TRANSPORTER FOR NATURAL AMINO ACIDS-RELATED"/>
    <property type="match status" value="1"/>
</dbReference>
<dbReference type="Pfam" id="PF12399">
    <property type="entry name" value="BCA_ABC_TP_C"/>
    <property type="match status" value="1"/>
</dbReference>
<evidence type="ECO:0000256" key="1">
    <source>
        <dbReference type="ARBA" id="ARBA00004496"/>
    </source>
</evidence>
<keyword evidence="9" id="KW-0547">Nucleotide-binding</keyword>
<dbReference type="AlphaFoldDB" id="A0A238XT63"/>
<comment type="subunit">
    <text evidence="14">Component of the lipopolysaccharide transport and assembly complex. The LptBFG transporter is composed of two ATP-binding proteins (LptB) and two transmembrane proteins (LptF and LptG).</text>
</comment>
<dbReference type="GO" id="GO:0005524">
    <property type="term" value="F:ATP binding"/>
    <property type="evidence" value="ECO:0007669"/>
    <property type="project" value="UniProtKB-KW"/>
</dbReference>
<dbReference type="InterPro" id="IPR003439">
    <property type="entry name" value="ABC_transporter-like_ATP-bd"/>
</dbReference>
<keyword evidence="8" id="KW-0997">Cell inner membrane</keyword>
<dbReference type="GO" id="GO:0055085">
    <property type="term" value="P:transmembrane transport"/>
    <property type="evidence" value="ECO:0007669"/>
    <property type="project" value="InterPro"/>
</dbReference>
<dbReference type="EMBL" id="FZOB01000001">
    <property type="protein sequence ID" value="SNR61701.1"/>
    <property type="molecule type" value="Genomic_DNA"/>
</dbReference>
<keyword evidence="17" id="KW-1185">Reference proteome</keyword>
<evidence type="ECO:0000256" key="13">
    <source>
        <dbReference type="ARBA" id="ARBA00024818"/>
    </source>
</evidence>
<keyword evidence="7" id="KW-0963">Cytoplasm</keyword>
<keyword evidence="6" id="KW-1003">Cell membrane</keyword>
<feature type="domain" description="ABC transporter" evidence="15">
    <location>
        <begin position="9"/>
        <end position="241"/>
    </location>
</feature>
<evidence type="ECO:0000256" key="4">
    <source>
        <dbReference type="ARBA" id="ARBA00017803"/>
    </source>
</evidence>
<keyword evidence="12" id="KW-0472">Membrane</keyword>
<dbReference type="InterPro" id="IPR027417">
    <property type="entry name" value="P-loop_NTPase"/>
</dbReference>
<evidence type="ECO:0000313" key="16">
    <source>
        <dbReference type="EMBL" id="SNR61701.1"/>
    </source>
</evidence>
<dbReference type="NCBIfam" id="TIGR04406">
    <property type="entry name" value="LPS_export_lptB"/>
    <property type="match status" value="1"/>
</dbReference>
<evidence type="ECO:0000256" key="14">
    <source>
        <dbReference type="ARBA" id="ARBA00026081"/>
    </source>
</evidence>
<dbReference type="GO" id="GO:0005737">
    <property type="term" value="C:cytoplasm"/>
    <property type="evidence" value="ECO:0007669"/>
    <property type="project" value="UniProtKB-SubCell"/>
</dbReference>
<dbReference type="Pfam" id="PF00005">
    <property type="entry name" value="ABC_tran"/>
    <property type="match status" value="1"/>
</dbReference>
<evidence type="ECO:0000256" key="11">
    <source>
        <dbReference type="ARBA" id="ARBA00022967"/>
    </source>
</evidence>
<keyword evidence="10 16" id="KW-0067">ATP-binding</keyword>
<evidence type="ECO:0000256" key="12">
    <source>
        <dbReference type="ARBA" id="ARBA00023136"/>
    </source>
</evidence>
<dbReference type="InterPro" id="IPR051120">
    <property type="entry name" value="ABC_AA/LPS_Transport"/>
</dbReference>
<comment type="similarity">
    <text evidence="3">Belongs to the ABC transporter superfamily. Outer membrane lipopolysaccharide export (TC 1.B.42) family.</text>
</comment>
<keyword evidence="11" id="KW-1278">Translocase</keyword>
<dbReference type="PANTHER" id="PTHR45772:SF10">
    <property type="entry name" value="LIPOPOLYSACCHARIDE EXPORT SYSTEM ATP-BINDING PROTEIN LPTB"/>
    <property type="match status" value="1"/>
</dbReference>
<evidence type="ECO:0000256" key="7">
    <source>
        <dbReference type="ARBA" id="ARBA00022490"/>
    </source>
</evidence>
<organism evidence="16 17">
    <name type="scientific">Desulfurobacterium atlanticum</name>
    <dbReference type="NCBI Taxonomy" id="240169"/>
    <lineage>
        <taxon>Bacteria</taxon>
        <taxon>Pseudomonadati</taxon>
        <taxon>Aquificota</taxon>
        <taxon>Aquificia</taxon>
        <taxon>Desulfurobacteriales</taxon>
        <taxon>Desulfurobacteriaceae</taxon>
        <taxon>Desulfurobacterium</taxon>
    </lineage>
</organism>
<gene>
    <name evidence="16" type="ORF">SAMN06265340_101219</name>
</gene>
<dbReference type="InterPro" id="IPR003593">
    <property type="entry name" value="AAA+_ATPase"/>
</dbReference>
<evidence type="ECO:0000259" key="15">
    <source>
        <dbReference type="PROSITE" id="PS50893"/>
    </source>
</evidence>
<protein>
    <recommendedName>
        <fullName evidence="4">Lipopolysaccharide export system ATP-binding protein LptB</fullName>
    </recommendedName>
</protein>
<comment type="subcellular location">
    <subcellularLocation>
        <location evidence="2">Cell inner membrane</location>
        <topology evidence="2">Peripheral membrane protein</topology>
        <orientation evidence="2">Cytoplasmic side</orientation>
    </subcellularLocation>
    <subcellularLocation>
        <location evidence="1">Cytoplasm</location>
    </subcellularLocation>
</comment>
<dbReference type="GO" id="GO:0016887">
    <property type="term" value="F:ATP hydrolysis activity"/>
    <property type="evidence" value="ECO:0007669"/>
    <property type="project" value="InterPro"/>
</dbReference>
<keyword evidence="5" id="KW-0813">Transport</keyword>
<dbReference type="InterPro" id="IPR017871">
    <property type="entry name" value="ABC_transporter-like_CS"/>
</dbReference>
<dbReference type="FunFam" id="3.40.50.300:FF:000151">
    <property type="entry name" value="Lipopolysaccharide ABC transporter ATP-binding protein"/>
    <property type="match status" value="1"/>
</dbReference>
<dbReference type="InterPro" id="IPR032823">
    <property type="entry name" value="BCA_ABC_TP_C"/>
</dbReference>
<evidence type="ECO:0000256" key="10">
    <source>
        <dbReference type="ARBA" id="ARBA00022840"/>
    </source>
</evidence>